<keyword evidence="1" id="KW-0472">Membrane</keyword>
<organism evidence="2 3">
    <name type="scientific">Amycolatopsis albidoflavus</name>
    <dbReference type="NCBI Taxonomy" id="102226"/>
    <lineage>
        <taxon>Bacteria</taxon>
        <taxon>Bacillati</taxon>
        <taxon>Actinomycetota</taxon>
        <taxon>Actinomycetes</taxon>
        <taxon>Pseudonocardiales</taxon>
        <taxon>Pseudonocardiaceae</taxon>
        <taxon>Amycolatopsis</taxon>
    </lineage>
</organism>
<sequence>MPSTARDLAASACAGGSGAGSAYFVGVLLLACATAQLTVDRRVILNLLMINAVLQVLARPRHTGTFRVAVITLLVCALLD</sequence>
<keyword evidence="1" id="KW-1133">Transmembrane helix</keyword>
<feature type="transmembrane region" description="Helical" evidence="1">
    <location>
        <begin position="20"/>
        <end position="39"/>
    </location>
</feature>
<evidence type="ECO:0000313" key="3">
    <source>
        <dbReference type="Proteomes" id="UP001597542"/>
    </source>
</evidence>
<comment type="caution">
    <text evidence="2">The sequence shown here is derived from an EMBL/GenBank/DDBJ whole genome shotgun (WGS) entry which is preliminary data.</text>
</comment>
<dbReference type="PROSITE" id="PS51257">
    <property type="entry name" value="PROKAR_LIPOPROTEIN"/>
    <property type="match status" value="1"/>
</dbReference>
<gene>
    <name evidence="2" type="ORF">ACFSUT_08255</name>
</gene>
<reference evidence="3" key="1">
    <citation type="journal article" date="2019" name="Int. J. Syst. Evol. Microbiol.">
        <title>The Global Catalogue of Microorganisms (GCM) 10K type strain sequencing project: providing services to taxonomists for standard genome sequencing and annotation.</title>
        <authorList>
            <consortium name="The Broad Institute Genomics Platform"/>
            <consortium name="The Broad Institute Genome Sequencing Center for Infectious Disease"/>
            <person name="Wu L."/>
            <person name="Ma J."/>
        </authorList>
    </citation>
    <scope>NUCLEOTIDE SEQUENCE [LARGE SCALE GENOMIC DNA]</scope>
    <source>
        <strain evidence="3">CGMCC 4.7638</strain>
    </source>
</reference>
<dbReference type="EMBL" id="JBHUKQ010000008">
    <property type="protein sequence ID" value="MFD2480261.1"/>
    <property type="molecule type" value="Genomic_DNA"/>
</dbReference>
<keyword evidence="3" id="KW-1185">Reference proteome</keyword>
<evidence type="ECO:0000313" key="2">
    <source>
        <dbReference type="EMBL" id="MFD2480261.1"/>
    </source>
</evidence>
<dbReference type="RefSeq" id="WP_344287454.1">
    <property type="nucleotide sequence ID" value="NZ_BAAAHV010000028.1"/>
</dbReference>
<protein>
    <submittedName>
        <fullName evidence="2">Uncharacterized protein</fullName>
    </submittedName>
</protein>
<name>A0ABW5HTE9_9PSEU</name>
<keyword evidence="1" id="KW-0812">Transmembrane</keyword>
<proteinExistence type="predicted"/>
<accession>A0ABW5HTE9</accession>
<dbReference type="Proteomes" id="UP001597542">
    <property type="component" value="Unassembled WGS sequence"/>
</dbReference>
<evidence type="ECO:0000256" key="1">
    <source>
        <dbReference type="SAM" id="Phobius"/>
    </source>
</evidence>